<dbReference type="EMBL" id="MFAQ01000008">
    <property type="protein sequence ID" value="OGD83803.1"/>
    <property type="molecule type" value="Genomic_DNA"/>
</dbReference>
<comment type="caution">
    <text evidence="3">The sequence shown here is derived from an EMBL/GenBank/DDBJ whole genome shotgun (WGS) entry which is preliminary data.</text>
</comment>
<dbReference type="Proteomes" id="UP000179237">
    <property type="component" value="Unassembled WGS sequence"/>
</dbReference>
<proteinExistence type="inferred from homology"/>
<keyword evidence="2" id="KW-0175">Coiled coil</keyword>
<dbReference type="Gene3D" id="2.40.420.20">
    <property type="match status" value="1"/>
</dbReference>
<dbReference type="PANTHER" id="PTHR30469">
    <property type="entry name" value="MULTIDRUG RESISTANCE PROTEIN MDTA"/>
    <property type="match status" value="1"/>
</dbReference>
<evidence type="ECO:0000256" key="2">
    <source>
        <dbReference type="SAM" id="Coils"/>
    </source>
</evidence>
<dbReference type="GO" id="GO:1990281">
    <property type="term" value="C:efflux pump complex"/>
    <property type="evidence" value="ECO:0007669"/>
    <property type="project" value="TreeGrafter"/>
</dbReference>
<dbReference type="GO" id="GO:0015562">
    <property type="term" value="F:efflux transmembrane transporter activity"/>
    <property type="evidence" value="ECO:0007669"/>
    <property type="project" value="TreeGrafter"/>
</dbReference>
<dbReference type="PANTHER" id="PTHR30469:SF33">
    <property type="entry name" value="SLR1207 PROTEIN"/>
    <property type="match status" value="1"/>
</dbReference>
<comment type="similarity">
    <text evidence="1">Belongs to the membrane fusion protein (MFP) (TC 8.A.1) family.</text>
</comment>
<evidence type="ECO:0000256" key="1">
    <source>
        <dbReference type="ARBA" id="ARBA00009477"/>
    </source>
</evidence>
<dbReference type="SUPFAM" id="SSF111369">
    <property type="entry name" value="HlyD-like secretion proteins"/>
    <property type="match status" value="1"/>
</dbReference>
<dbReference type="NCBIfam" id="TIGR01730">
    <property type="entry name" value="RND_mfp"/>
    <property type="match status" value="1"/>
</dbReference>
<evidence type="ECO:0000313" key="4">
    <source>
        <dbReference type="Proteomes" id="UP000179237"/>
    </source>
</evidence>
<evidence type="ECO:0000313" key="3">
    <source>
        <dbReference type="EMBL" id="OGD83803.1"/>
    </source>
</evidence>
<organism evidence="3 4">
    <name type="scientific">Candidatus Collierbacteria bacterium RIFOXYD1_FULL_40_9</name>
    <dbReference type="NCBI Taxonomy" id="1817731"/>
    <lineage>
        <taxon>Bacteria</taxon>
        <taxon>Candidatus Collieribacteriota</taxon>
    </lineage>
</organism>
<dbReference type="AlphaFoldDB" id="A0A1F5FW16"/>
<protein>
    <submittedName>
        <fullName evidence="3">Uncharacterized protein</fullName>
    </submittedName>
</protein>
<dbReference type="Gene3D" id="2.40.30.170">
    <property type="match status" value="1"/>
</dbReference>
<dbReference type="InterPro" id="IPR006143">
    <property type="entry name" value="RND_pump_MFP"/>
</dbReference>
<feature type="coiled-coil region" evidence="2">
    <location>
        <begin position="96"/>
        <end position="130"/>
    </location>
</feature>
<name>A0A1F5FW16_9BACT</name>
<dbReference type="Gene3D" id="2.40.50.100">
    <property type="match status" value="1"/>
</dbReference>
<sequence length="343" mass="38451">MRFLLWLRKYWLLIIVGLLVGISWYKIAENNKYKEIESKTYKAKRIDVEDFLELSGEIDADEKVTLRFQTSGLLTWVGVKEGDFVKKYQSIASLDKRELRNSMNQLLNTYSKTRNDFEQAQADNKNWQTNGMTDEAREAVKRSLQKEQADLNNSVLDVEAADLSLKFANLFTPIEGIVTKVDAPLSGQNVTPATATFEVVNPKSIFFSATADQTEVAKFAIGQKGIVTLDAFPERKIDGLVTLVGFSPKSGSSGTVYEIKIAMTTEATASMKLGMTGDVNFVFGKKENVIAIPERYIKEKLGKKYVTILRDKKQVETQVETGYTADGMVEIVSGINENELVYN</sequence>
<reference evidence="3 4" key="1">
    <citation type="journal article" date="2016" name="Nat. Commun.">
        <title>Thousands of microbial genomes shed light on interconnected biogeochemical processes in an aquifer system.</title>
        <authorList>
            <person name="Anantharaman K."/>
            <person name="Brown C.T."/>
            <person name="Hug L.A."/>
            <person name="Sharon I."/>
            <person name="Castelle C.J."/>
            <person name="Probst A.J."/>
            <person name="Thomas B.C."/>
            <person name="Singh A."/>
            <person name="Wilkins M.J."/>
            <person name="Karaoz U."/>
            <person name="Brodie E.L."/>
            <person name="Williams K.H."/>
            <person name="Hubbard S.S."/>
            <person name="Banfield J.F."/>
        </authorList>
    </citation>
    <scope>NUCLEOTIDE SEQUENCE [LARGE SCALE GENOMIC DNA]</scope>
</reference>
<accession>A0A1F5FW16</accession>
<gene>
    <name evidence="3" type="ORF">A2572_03865</name>
</gene>